<sequence>MEPRMNTLMDTDSKAVFGMPIAAEESELNLIDSAFKLLTSADEVVSAEALVSLKRTVSKRLKRTIFDDDLEEFLSGVS</sequence>
<evidence type="ECO:0000313" key="2">
    <source>
        <dbReference type="Proteomes" id="UP001054945"/>
    </source>
</evidence>
<evidence type="ECO:0000313" key="1">
    <source>
        <dbReference type="EMBL" id="GIY49366.1"/>
    </source>
</evidence>
<gene>
    <name evidence="1" type="ORF">CEXT_785881</name>
</gene>
<dbReference type="AlphaFoldDB" id="A0AAV4TWB4"/>
<protein>
    <submittedName>
        <fullName evidence="1">Uncharacterized protein</fullName>
    </submittedName>
</protein>
<reference evidence="1 2" key="1">
    <citation type="submission" date="2021-06" db="EMBL/GenBank/DDBJ databases">
        <title>Caerostris extrusa draft genome.</title>
        <authorList>
            <person name="Kono N."/>
            <person name="Arakawa K."/>
        </authorList>
    </citation>
    <scope>NUCLEOTIDE SEQUENCE [LARGE SCALE GENOMIC DNA]</scope>
</reference>
<name>A0AAV4TWB4_CAEEX</name>
<proteinExistence type="predicted"/>
<dbReference type="EMBL" id="BPLR01011823">
    <property type="protein sequence ID" value="GIY49366.1"/>
    <property type="molecule type" value="Genomic_DNA"/>
</dbReference>
<dbReference type="Proteomes" id="UP001054945">
    <property type="component" value="Unassembled WGS sequence"/>
</dbReference>
<organism evidence="1 2">
    <name type="scientific">Caerostris extrusa</name>
    <name type="common">Bark spider</name>
    <name type="synonym">Caerostris bankana</name>
    <dbReference type="NCBI Taxonomy" id="172846"/>
    <lineage>
        <taxon>Eukaryota</taxon>
        <taxon>Metazoa</taxon>
        <taxon>Ecdysozoa</taxon>
        <taxon>Arthropoda</taxon>
        <taxon>Chelicerata</taxon>
        <taxon>Arachnida</taxon>
        <taxon>Araneae</taxon>
        <taxon>Araneomorphae</taxon>
        <taxon>Entelegynae</taxon>
        <taxon>Araneoidea</taxon>
        <taxon>Araneidae</taxon>
        <taxon>Caerostris</taxon>
    </lineage>
</organism>
<comment type="caution">
    <text evidence="1">The sequence shown here is derived from an EMBL/GenBank/DDBJ whole genome shotgun (WGS) entry which is preliminary data.</text>
</comment>
<keyword evidence="2" id="KW-1185">Reference proteome</keyword>
<accession>A0AAV4TWB4</accession>